<dbReference type="Proteomes" id="UP000663881">
    <property type="component" value="Unassembled WGS sequence"/>
</dbReference>
<evidence type="ECO:0000313" key="5">
    <source>
        <dbReference type="EMBL" id="CAF1248018.1"/>
    </source>
</evidence>
<evidence type="ECO:0000313" key="12">
    <source>
        <dbReference type="Proteomes" id="UP000663891"/>
    </source>
</evidence>
<comment type="subunit">
    <text evidence="1">Homodimer.</text>
</comment>
<evidence type="ECO:0000313" key="10">
    <source>
        <dbReference type="EMBL" id="CAF3743972.1"/>
    </source>
</evidence>
<dbReference type="PROSITE" id="PS51502">
    <property type="entry name" value="S_R_A_B_BARREL"/>
    <property type="match status" value="1"/>
</dbReference>
<keyword evidence="11" id="KW-1185">Reference proteome</keyword>
<dbReference type="InterPro" id="IPR011008">
    <property type="entry name" value="Dimeric_a/b-barrel"/>
</dbReference>
<dbReference type="EMBL" id="CAJOBB010000752">
    <property type="protein sequence ID" value="CAF3743972.1"/>
    <property type="molecule type" value="Genomic_DNA"/>
</dbReference>
<dbReference type="Proteomes" id="UP000663891">
    <property type="component" value="Unassembled WGS sequence"/>
</dbReference>
<evidence type="ECO:0000313" key="7">
    <source>
        <dbReference type="EMBL" id="CAF1640919.1"/>
    </source>
</evidence>
<dbReference type="EMBL" id="CAJNOI010002714">
    <property type="protein sequence ID" value="CAF1488966.1"/>
    <property type="molecule type" value="Genomic_DNA"/>
</dbReference>
<accession>A0A814ZZA1</accession>
<evidence type="ECO:0000313" key="4">
    <source>
        <dbReference type="EMBL" id="CAF1064744.1"/>
    </source>
</evidence>
<dbReference type="EMBL" id="CAJNOG010000177">
    <property type="protein sequence ID" value="CAF1043232.1"/>
    <property type="molecule type" value="Genomic_DNA"/>
</dbReference>
<dbReference type="Proteomes" id="UP000663860">
    <property type="component" value="Unassembled WGS sequence"/>
</dbReference>
<comment type="caution">
    <text evidence="5">The sequence shown here is derived from an EMBL/GenBank/DDBJ whole genome shotgun (WGS) entry which is preliminary data.</text>
</comment>
<dbReference type="Proteomes" id="UP000663868">
    <property type="component" value="Unassembled WGS sequence"/>
</dbReference>
<dbReference type="Proteomes" id="UP000663832">
    <property type="component" value="Unassembled WGS sequence"/>
</dbReference>
<dbReference type="Proteomes" id="UP000663844">
    <property type="component" value="Unassembled WGS sequence"/>
</dbReference>
<evidence type="ECO:0000313" key="8">
    <source>
        <dbReference type="EMBL" id="CAF3519317.1"/>
    </source>
</evidence>
<protein>
    <recommendedName>
        <fullName evidence="2">Stress-response A/B barrel domain-containing protein</fullName>
    </recommendedName>
</protein>
<dbReference type="InterPro" id="IPR044662">
    <property type="entry name" value="HS1/DABB1-like"/>
</dbReference>
<gene>
    <name evidence="6" type="ORF">BJG266_LOCUS42499</name>
    <name evidence="4" type="ORF">IZO911_LOCUS21078</name>
    <name evidence="3" type="ORF">JYZ213_LOCUS18260</name>
    <name evidence="10" type="ORF">KXQ929_LOCUS13835</name>
    <name evidence="9" type="ORF">OKA104_LOCUS7401</name>
    <name evidence="8" type="ORF">OXD698_LOCUS2329</name>
    <name evidence="7" type="ORF">QVE165_LOCUS59380</name>
    <name evidence="5" type="ORF">VCS650_LOCUS28173</name>
</gene>
<dbReference type="Pfam" id="PF07876">
    <property type="entry name" value="Dabb"/>
    <property type="match status" value="1"/>
</dbReference>
<dbReference type="Gene3D" id="3.30.70.100">
    <property type="match status" value="1"/>
</dbReference>
<dbReference type="Proteomes" id="UP000663845">
    <property type="component" value="Unassembled WGS sequence"/>
</dbReference>
<dbReference type="EMBL" id="CAJNOE010000224">
    <property type="protein sequence ID" value="CAF1064744.1"/>
    <property type="molecule type" value="Genomic_DNA"/>
</dbReference>
<evidence type="ECO:0000313" key="11">
    <source>
        <dbReference type="Proteomes" id="UP000663832"/>
    </source>
</evidence>
<sequence>MAETKQLRHVVLFKFKENTPPADISHIEDEFRTLATVKIPEIKAYEWGTNVSKENLDHGYTHCFILTFANEQDRDMYIDHPDHKAFVDILKPHLAEPTVIDFWVHH</sequence>
<evidence type="ECO:0000259" key="2">
    <source>
        <dbReference type="PROSITE" id="PS51502"/>
    </source>
</evidence>
<dbReference type="SMART" id="SM00886">
    <property type="entry name" value="Dabb"/>
    <property type="match status" value="1"/>
</dbReference>
<feature type="domain" description="Stress-response A/B barrel" evidence="2">
    <location>
        <begin position="7"/>
        <end position="102"/>
    </location>
</feature>
<evidence type="ECO:0000313" key="6">
    <source>
        <dbReference type="EMBL" id="CAF1488966.1"/>
    </source>
</evidence>
<dbReference type="InterPro" id="IPR013097">
    <property type="entry name" value="Dabb"/>
</dbReference>
<dbReference type="AlphaFoldDB" id="A0A814ZZA1"/>
<dbReference type="EMBL" id="CAJOAZ010000075">
    <property type="protein sequence ID" value="CAF3519317.1"/>
    <property type="molecule type" value="Genomic_DNA"/>
</dbReference>
<dbReference type="Proteomes" id="UP000663877">
    <property type="component" value="Unassembled WGS sequence"/>
</dbReference>
<dbReference type="PANTHER" id="PTHR33178:SF10">
    <property type="entry name" value="STRESS-RESPONSE A_B BARREL DOMAIN-CONTAINING PROTEIN"/>
    <property type="match status" value="1"/>
</dbReference>
<evidence type="ECO:0000313" key="9">
    <source>
        <dbReference type="EMBL" id="CAF3616599.1"/>
    </source>
</evidence>
<organism evidence="5 12">
    <name type="scientific">Adineta steineri</name>
    <dbReference type="NCBI Taxonomy" id="433720"/>
    <lineage>
        <taxon>Eukaryota</taxon>
        <taxon>Metazoa</taxon>
        <taxon>Spiralia</taxon>
        <taxon>Gnathifera</taxon>
        <taxon>Rotifera</taxon>
        <taxon>Eurotatoria</taxon>
        <taxon>Bdelloidea</taxon>
        <taxon>Adinetida</taxon>
        <taxon>Adinetidae</taxon>
        <taxon>Adineta</taxon>
    </lineage>
</organism>
<dbReference type="EMBL" id="CAJOAY010000284">
    <property type="protein sequence ID" value="CAF3616599.1"/>
    <property type="molecule type" value="Genomic_DNA"/>
</dbReference>
<dbReference type="SUPFAM" id="SSF54909">
    <property type="entry name" value="Dimeric alpha+beta barrel"/>
    <property type="match status" value="1"/>
</dbReference>
<evidence type="ECO:0000313" key="3">
    <source>
        <dbReference type="EMBL" id="CAF1043232.1"/>
    </source>
</evidence>
<dbReference type="EMBL" id="CAJNOM010003040">
    <property type="protein sequence ID" value="CAF1640919.1"/>
    <property type="molecule type" value="Genomic_DNA"/>
</dbReference>
<dbReference type="PANTHER" id="PTHR33178">
    <property type="match status" value="1"/>
</dbReference>
<dbReference type="OrthoDB" id="1601230at2759"/>
<dbReference type="EMBL" id="CAJNON010000409">
    <property type="protein sequence ID" value="CAF1248018.1"/>
    <property type="molecule type" value="Genomic_DNA"/>
</dbReference>
<reference evidence="5" key="1">
    <citation type="submission" date="2021-02" db="EMBL/GenBank/DDBJ databases">
        <authorList>
            <person name="Nowell W R."/>
        </authorList>
    </citation>
    <scope>NUCLEOTIDE SEQUENCE</scope>
</reference>
<proteinExistence type="predicted"/>
<name>A0A814ZZA1_9BILA</name>
<evidence type="ECO:0000256" key="1">
    <source>
        <dbReference type="ARBA" id="ARBA00011738"/>
    </source>
</evidence>